<dbReference type="AlphaFoldDB" id="A0A6J1B427"/>
<dbReference type="PANTHER" id="PTHR10291:SF18">
    <property type="entry name" value="DEHYDRODOLICHYL DIPHOSPHATE SYNTHASE CPT3"/>
    <property type="match status" value="1"/>
</dbReference>
<dbReference type="CDD" id="cd00475">
    <property type="entry name" value="Cis_IPPS"/>
    <property type="match status" value="1"/>
</dbReference>
<comment type="caution">
    <text evidence="5">Lacks conserved residue(s) required for the propagation of feature annotation.</text>
</comment>
<dbReference type="RefSeq" id="XP_021294047.1">
    <property type="nucleotide sequence ID" value="XM_021438372.1"/>
</dbReference>
<gene>
    <name evidence="7 8" type="primary">LOC110423934</name>
</gene>
<sequence length="275" mass="31660">MQKGGVGEKMLKFLFRVVRFLRKCIFSVLSVGPVPAHIAFIMDGNRRYARQHNLKEGAGHDAGFLALMSIVIYACELGIKYVTVYAFSIDNFRRRPEEVECIMNLMLEKIELMCRKDSIVNRHGVRIHFSGNLELLREPMRDAAKKLMAVTANNSNALLTLCVAYTSTNEIIQAIQKSCEEKWVENQEPRRVGRGPINLLEIEKQMDMAIAPDPDIVVRTSGENRLSNFLLWQSARSYLFSTLALWPDISFWHLVWIVLNFQRNQSRVEKKNKQV</sequence>
<dbReference type="Proteomes" id="UP000504621">
    <property type="component" value="Unplaced"/>
</dbReference>
<name>A0A6J1B427_9ROSI</name>
<dbReference type="GO" id="GO:0016094">
    <property type="term" value="P:polyprenol biosynthetic process"/>
    <property type="evidence" value="ECO:0007669"/>
    <property type="project" value="TreeGrafter"/>
</dbReference>
<dbReference type="Gene3D" id="3.40.1180.10">
    <property type="entry name" value="Decaprenyl diphosphate synthase-like"/>
    <property type="match status" value="1"/>
</dbReference>
<evidence type="ECO:0000313" key="6">
    <source>
        <dbReference type="Proteomes" id="UP000504621"/>
    </source>
</evidence>
<reference evidence="7 8" key="1">
    <citation type="submission" date="2025-04" db="UniProtKB">
        <authorList>
            <consortium name="RefSeq"/>
        </authorList>
    </citation>
    <scope>IDENTIFICATION</scope>
    <source>
        <tissue evidence="7 8">Leaf</tissue>
    </source>
</reference>
<evidence type="ECO:0000256" key="4">
    <source>
        <dbReference type="ARBA" id="ARBA00022679"/>
    </source>
</evidence>
<evidence type="ECO:0000256" key="5">
    <source>
        <dbReference type="RuleBase" id="RU363018"/>
    </source>
</evidence>
<evidence type="ECO:0000256" key="1">
    <source>
        <dbReference type="ARBA" id="ARBA00002674"/>
    </source>
</evidence>
<keyword evidence="5" id="KW-1133">Transmembrane helix</keyword>
<feature type="transmembrane region" description="Helical" evidence="5">
    <location>
        <begin position="62"/>
        <end position="87"/>
    </location>
</feature>
<dbReference type="InterPro" id="IPR036424">
    <property type="entry name" value="UPP_synth-like_sf"/>
</dbReference>
<dbReference type="EC" id="2.5.1.-" evidence="5"/>
<keyword evidence="5" id="KW-0812">Transmembrane</keyword>
<keyword evidence="5" id="KW-0472">Membrane</keyword>
<evidence type="ECO:0000313" key="7">
    <source>
        <dbReference type="RefSeq" id="XP_021294047.1"/>
    </source>
</evidence>
<dbReference type="PROSITE" id="PS01066">
    <property type="entry name" value="UPP_SYNTHASE"/>
    <property type="match status" value="1"/>
</dbReference>
<comment type="similarity">
    <text evidence="3 5">Belongs to the UPP synthase family.</text>
</comment>
<protein>
    <recommendedName>
        <fullName evidence="5">Alkyl transferase</fullName>
        <ecNumber evidence="5">2.5.1.-</ecNumber>
    </recommendedName>
</protein>
<comment type="function">
    <text evidence="1">Catalyzes cis-prenyl chain elongation to produce the polyprenyl backbone of dolichol, a glycosyl carrier-lipid required for the biosynthesis of several classes of glycoprotein.</text>
</comment>
<accession>A0A6J1B427</accession>
<keyword evidence="4 5" id="KW-0808">Transferase</keyword>
<keyword evidence="6" id="KW-1185">Reference proteome</keyword>
<dbReference type="SUPFAM" id="SSF64005">
    <property type="entry name" value="Undecaprenyl diphosphate synthase"/>
    <property type="match status" value="1"/>
</dbReference>
<dbReference type="HAMAP" id="MF_01139">
    <property type="entry name" value="ISPT"/>
    <property type="match status" value="1"/>
</dbReference>
<dbReference type="GeneID" id="110423934"/>
<dbReference type="InterPro" id="IPR001441">
    <property type="entry name" value="UPP_synth-like"/>
</dbReference>
<dbReference type="UniPathway" id="UPA00378"/>
<dbReference type="Pfam" id="PF01255">
    <property type="entry name" value="Prenyltransf"/>
    <property type="match status" value="1"/>
</dbReference>
<proteinExistence type="inferred from homology"/>
<organism evidence="6 8">
    <name type="scientific">Herrania umbratica</name>
    <dbReference type="NCBI Taxonomy" id="108875"/>
    <lineage>
        <taxon>Eukaryota</taxon>
        <taxon>Viridiplantae</taxon>
        <taxon>Streptophyta</taxon>
        <taxon>Embryophyta</taxon>
        <taxon>Tracheophyta</taxon>
        <taxon>Spermatophyta</taxon>
        <taxon>Magnoliopsida</taxon>
        <taxon>eudicotyledons</taxon>
        <taxon>Gunneridae</taxon>
        <taxon>Pentapetalae</taxon>
        <taxon>rosids</taxon>
        <taxon>malvids</taxon>
        <taxon>Malvales</taxon>
        <taxon>Malvaceae</taxon>
        <taxon>Byttnerioideae</taxon>
        <taxon>Herrania</taxon>
    </lineage>
</organism>
<comment type="pathway">
    <text evidence="2">Protein modification; protein glycosylation.</text>
</comment>
<dbReference type="OrthoDB" id="4173905at2759"/>
<dbReference type="PANTHER" id="PTHR10291">
    <property type="entry name" value="DEHYDRODOLICHYL DIPHOSPHATE SYNTHASE FAMILY MEMBER"/>
    <property type="match status" value="1"/>
</dbReference>
<dbReference type="NCBIfam" id="TIGR00055">
    <property type="entry name" value="uppS"/>
    <property type="match status" value="1"/>
</dbReference>
<feature type="transmembrane region" description="Helical" evidence="5">
    <location>
        <begin position="20"/>
        <end position="42"/>
    </location>
</feature>
<evidence type="ECO:0000313" key="8">
    <source>
        <dbReference type="RefSeq" id="XP_021294055.1"/>
    </source>
</evidence>
<evidence type="ECO:0000256" key="2">
    <source>
        <dbReference type="ARBA" id="ARBA00004922"/>
    </source>
</evidence>
<dbReference type="InterPro" id="IPR018520">
    <property type="entry name" value="UPP_synth-like_CS"/>
</dbReference>
<dbReference type="GO" id="GO:0005783">
    <property type="term" value="C:endoplasmic reticulum"/>
    <property type="evidence" value="ECO:0007669"/>
    <property type="project" value="TreeGrafter"/>
</dbReference>
<dbReference type="GO" id="GO:0045547">
    <property type="term" value="F:ditrans,polycis-polyprenyl diphosphate synthase [(2E,6E)-farnesyl diphosphate specific] activity"/>
    <property type="evidence" value="ECO:0007669"/>
    <property type="project" value="TreeGrafter"/>
</dbReference>
<dbReference type="RefSeq" id="XP_021294055.1">
    <property type="nucleotide sequence ID" value="XM_021438380.1"/>
</dbReference>
<evidence type="ECO:0000256" key="3">
    <source>
        <dbReference type="ARBA" id="ARBA00005432"/>
    </source>
</evidence>